<dbReference type="InterPro" id="IPR035472">
    <property type="entry name" value="RpiR-like_SIS"/>
</dbReference>
<dbReference type="OrthoDB" id="3574600at2"/>
<dbReference type="GO" id="GO:0003700">
    <property type="term" value="F:DNA-binding transcription factor activity"/>
    <property type="evidence" value="ECO:0007669"/>
    <property type="project" value="InterPro"/>
</dbReference>
<dbReference type="PANTHER" id="PTHR30514">
    <property type="entry name" value="GLUCOKINASE"/>
    <property type="match status" value="1"/>
</dbReference>
<evidence type="ECO:0000256" key="3">
    <source>
        <dbReference type="ARBA" id="ARBA00023163"/>
    </source>
</evidence>
<evidence type="ECO:0000259" key="5">
    <source>
        <dbReference type="PROSITE" id="PS51464"/>
    </source>
</evidence>
<dbReference type="InterPro" id="IPR000281">
    <property type="entry name" value="HTH_RpiR"/>
</dbReference>
<dbReference type="Pfam" id="PF01380">
    <property type="entry name" value="SIS"/>
    <property type="match status" value="1"/>
</dbReference>
<dbReference type="STRING" id="1821621.A8C75_08860"/>
<organism evidence="6 7">
    <name type="scientific">Marinobacterium aestuarii</name>
    <dbReference type="NCBI Taxonomy" id="1821621"/>
    <lineage>
        <taxon>Bacteria</taxon>
        <taxon>Pseudomonadati</taxon>
        <taxon>Pseudomonadota</taxon>
        <taxon>Gammaproteobacteria</taxon>
        <taxon>Oceanospirillales</taxon>
        <taxon>Oceanospirillaceae</taxon>
        <taxon>Marinobacterium</taxon>
    </lineage>
</organism>
<name>A0A1A9EXP5_9GAMM</name>
<dbReference type="AlphaFoldDB" id="A0A1A9EXP5"/>
<feature type="domain" description="HTH rpiR-type" evidence="4">
    <location>
        <begin position="18"/>
        <end position="94"/>
    </location>
</feature>
<gene>
    <name evidence="6" type="ORF">A8C75_08860</name>
</gene>
<evidence type="ECO:0000259" key="4">
    <source>
        <dbReference type="PROSITE" id="PS51071"/>
    </source>
</evidence>
<dbReference type="EMBL" id="CP015839">
    <property type="protein sequence ID" value="ANG62582.1"/>
    <property type="molecule type" value="Genomic_DNA"/>
</dbReference>
<dbReference type="KEGG" id="mars:A8C75_08860"/>
<dbReference type="Gene3D" id="1.10.10.10">
    <property type="entry name" value="Winged helix-like DNA-binding domain superfamily/Winged helix DNA-binding domain"/>
    <property type="match status" value="1"/>
</dbReference>
<protein>
    <submittedName>
        <fullName evidence="6">RpiR family transcriptional regulator</fullName>
    </submittedName>
</protein>
<proteinExistence type="predicted"/>
<evidence type="ECO:0000256" key="2">
    <source>
        <dbReference type="ARBA" id="ARBA00023125"/>
    </source>
</evidence>
<reference evidence="7" key="1">
    <citation type="submission" date="2016-05" db="EMBL/GenBank/DDBJ databases">
        <authorList>
            <person name="Baek K."/>
            <person name="Yang S.-J."/>
        </authorList>
    </citation>
    <scope>NUCLEOTIDE SEQUENCE [LARGE SCALE GENOMIC DNA]</scope>
    <source>
        <strain evidence="7">ST58-10</strain>
    </source>
</reference>
<dbReference type="PROSITE" id="PS51071">
    <property type="entry name" value="HTH_RPIR"/>
    <property type="match status" value="1"/>
</dbReference>
<reference evidence="6 7" key="2">
    <citation type="journal article" date="2018" name="Int. J. Syst. Evol. Microbiol.">
        <title>Marinobacterium aestuarii sp. nov., a benzene-degrading marine bacterium isolated from estuary sediment.</title>
        <authorList>
            <person name="Bae S.S."/>
            <person name="Jung J."/>
            <person name="Chung D."/>
            <person name="Baek K."/>
        </authorList>
    </citation>
    <scope>NUCLEOTIDE SEQUENCE [LARGE SCALE GENOMIC DNA]</scope>
    <source>
        <strain evidence="6 7">ST58-10</strain>
    </source>
</reference>
<keyword evidence="1" id="KW-0805">Transcription regulation</keyword>
<dbReference type="InterPro" id="IPR001347">
    <property type="entry name" value="SIS_dom"/>
</dbReference>
<dbReference type="GO" id="GO:0097367">
    <property type="term" value="F:carbohydrate derivative binding"/>
    <property type="evidence" value="ECO:0007669"/>
    <property type="project" value="InterPro"/>
</dbReference>
<dbReference type="Proteomes" id="UP000078070">
    <property type="component" value="Chromosome"/>
</dbReference>
<dbReference type="InterPro" id="IPR046348">
    <property type="entry name" value="SIS_dom_sf"/>
</dbReference>
<dbReference type="Pfam" id="PF01418">
    <property type="entry name" value="HTH_6"/>
    <property type="match status" value="1"/>
</dbReference>
<keyword evidence="7" id="KW-1185">Reference proteome</keyword>
<evidence type="ECO:0000256" key="1">
    <source>
        <dbReference type="ARBA" id="ARBA00023015"/>
    </source>
</evidence>
<dbReference type="PANTHER" id="PTHR30514:SF18">
    <property type="entry name" value="RPIR-FAMILY TRANSCRIPTIONAL REGULATOR"/>
    <property type="match status" value="1"/>
</dbReference>
<dbReference type="GO" id="GO:1901135">
    <property type="term" value="P:carbohydrate derivative metabolic process"/>
    <property type="evidence" value="ECO:0007669"/>
    <property type="project" value="InterPro"/>
</dbReference>
<evidence type="ECO:0000313" key="7">
    <source>
        <dbReference type="Proteomes" id="UP000078070"/>
    </source>
</evidence>
<dbReference type="InterPro" id="IPR047640">
    <property type="entry name" value="RpiR-like"/>
</dbReference>
<feature type="domain" description="SIS" evidence="5">
    <location>
        <begin position="144"/>
        <end position="281"/>
    </location>
</feature>
<dbReference type="PROSITE" id="PS51464">
    <property type="entry name" value="SIS"/>
    <property type="match status" value="1"/>
</dbReference>
<dbReference type="InterPro" id="IPR009057">
    <property type="entry name" value="Homeodomain-like_sf"/>
</dbReference>
<dbReference type="SUPFAM" id="SSF46689">
    <property type="entry name" value="Homeodomain-like"/>
    <property type="match status" value="1"/>
</dbReference>
<dbReference type="InterPro" id="IPR036388">
    <property type="entry name" value="WH-like_DNA-bd_sf"/>
</dbReference>
<accession>A0A1A9EXP5</accession>
<keyword evidence="3" id="KW-0804">Transcription</keyword>
<sequence length="301" mass="32827">MNTSGFTPPHDLSSLRQLLADIDSKQAPIRLGGQSRRVLNAMLTNPEQVALTSITELAERHGVNASTLTRLAHRLGLSGFNGLQQLFRFELTGSPLHFYSDQARHLAREPGLAASDLPARVGQQECSNISAMIDKLDPESFKRAADLIARARQVRIYGLRQFYALSYFLGYALGMVRPNVATLEAGRQGIADALSTLQPGDLLIVASCFPYTASVIRTAEIAQQHGIEVIALTDTQDSPLHNIASYSFCVPNRSLFYSNAMAGFFVLGEALLSEVAARLGDTAIEALRRREELISELSPLS</sequence>
<dbReference type="Gene3D" id="3.40.50.10490">
    <property type="entry name" value="Glucose-6-phosphate isomerase like protein, domain 1"/>
    <property type="match status" value="1"/>
</dbReference>
<dbReference type="SUPFAM" id="SSF53697">
    <property type="entry name" value="SIS domain"/>
    <property type="match status" value="1"/>
</dbReference>
<evidence type="ECO:0000313" key="6">
    <source>
        <dbReference type="EMBL" id="ANG62582.1"/>
    </source>
</evidence>
<dbReference type="CDD" id="cd05013">
    <property type="entry name" value="SIS_RpiR"/>
    <property type="match status" value="1"/>
</dbReference>
<dbReference type="GO" id="GO:0003677">
    <property type="term" value="F:DNA binding"/>
    <property type="evidence" value="ECO:0007669"/>
    <property type="project" value="UniProtKB-KW"/>
</dbReference>
<keyword evidence="2" id="KW-0238">DNA-binding</keyword>